<comment type="caution">
    <text evidence="2">The sequence shown here is derived from an EMBL/GenBank/DDBJ whole genome shotgun (WGS) entry which is preliminary data.</text>
</comment>
<sequence length="219" mass="25484">MNKQFVFSVMKENLTFLKGHLFTLLPMLSHKSIILIAFLSLLYLSSCSSIEVFKENTEIPLSRPYQSFVIVNKELNIKGFEENFIDEMVRIELQNQLEAAGMVYDAKRPDVVIRYNSNEDPRKKETVNYANPYPLWGYRVYDPWFFNPYSMQNMNRVSVSNYELLQVIVDFIDPVQDKYLMTLTAVTEVTNPKSKQKKVIKSLNSATQVFLNSNPINPK</sequence>
<evidence type="ECO:0000259" key="1">
    <source>
        <dbReference type="Pfam" id="PF13590"/>
    </source>
</evidence>
<dbReference type="EMBL" id="BTPE01000003">
    <property type="protein sequence ID" value="GMQ32803.1"/>
    <property type="molecule type" value="Genomic_DNA"/>
</dbReference>
<keyword evidence="3" id="KW-1185">Reference proteome</keyword>
<name>A0ABQ6PXZ2_9BACT</name>
<protein>
    <recommendedName>
        <fullName evidence="1">DUF4136 domain-containing protein</fullName>
    </recommendedName>
</protein>
<dbReference type="Gene3D" id="3.30.160.670">
    <property type="match status" value="1"/>
</dbReference>
<proteinExistence type="predicted"/>
<dbReference type="Proteomes" id="UP001307705">
    <property type="component" value="Unassembled WGS sequence"/>
</dbReference>
<evidence type="ECO:0000313" key="2">
    <source>
        <dbReference type="EMBL" id="GMQ32803.1"/>
    </source>
</evidence>
<dbReference type="InterPro" id="IPR025411">
    <property type="entry name" value="DUF4136"/>
</dbReference>
<organism evidence="2 3">
    <name type="scientific">Algoriphagus taiwanensis</name>
    <dbReference type="NCBI Taxonomy" id="1445656"/>
    <lineage>
        <taxon>Bacteria</taxon>
        <taxon>Pseudomonadati</taxon>
        <taxon>Bacteroidota</taxon>
        <taxon>Cytophagia</taxon>
        <taxon>Cytophagales</taxon>
        <taxon>Cyclobacteriaceae</taxon>
        <taxon>Algoriphagus</taxon>
    </lineage>
</organism>
<feature type="domain" description="DUF4136" evidence="1">
    <location>
        <begin position="65"/>
        <end position="203"/>
    </location>
</feature>
<accession>A0ABQ6PXZ2</accession>
<gene>
    <name evidence="2" type="ORF">Ataiwa_10750</name>
</gene>
<reference evidence="2 3" key="1">
    <citation type="submission" date="2023-08" db="EMBL/GenBank/DDBJ databases">
        <title>Draft genome sequence of Algoriphagus taiwanensis.</title>
        <authorList>
            <person name="Takatani N."/>
            <person name="Hosokawa M."/>
            <person name="Sawabe T."/>
        </authorList>
    </citation>
    <scope>NUCLEOTIDE SEQUENCE [LARGE SCALE GENOMIC DNA]</scope>
    <source>
        <strain evidence="2 3">JCM 19755</strain>
    </source>
</reference>
<evidence type="ECO:0000313" key="3">
    <source>
        <dbReference type="Proteomes" id="UP001307705"/>
    </source>
</evidence>
<dbReference type="Pfam" id="PF13590">
    <property type="entry name" value="DUF4136"/>
    <property type="match status" value="1"/>
</dbReference>